<accession>A0ABY3YH51</accession>
<dbReference type="RefSeq" id="WP_242935688.1">
    <property type="nucleotide sequence ID" value="NZ_CP094326.1"/>
</dbReference>
<dbReference type="Pfam" id="PF11138">
    <property type="entry name" value="DUF2911"/>
    <property type="match status" value="1"/>
</dbReference>
<dbReference type="Proteomes" id="UP000829476">
    <property type="component" value="Chromosome"/>
</dbReference>
<name>A0ABY3YH51_9FLAO</name>
<keyword evidence="2" id="KW-1185">Reference proteome</keyword>
<evidence type="ECO:0000313" key="1">
    <source>
        <dbReference type="EMBL" id="UNY97274.1"/>
    </source>
</evidence>
<organism evidence="1 2">
    <name type="scientific">Zhouia spongiae</name>
    <dbReference type="NCBI Taxonomy" id="2202721"/>
    <lineage>
        <taxon>Bacteria</taxon>
        <taxon>Pseudomonadati</taxon>
        <taxon>Bacteroidota</taxon>
        <taxon>Flavobacteriia</taxon>
        <taxon>Flavobacteriales</taxon>
        <taxon>Flavobacteriaceae</taxon>
        <taxon>Zhouia</taxon>
    </lineage>
</organism>
<protein>
    <submittedName>
        <fullName evidence="1">DUF2911 domain-containing protein</fullName>
    </submittedName>
</protein>
<proteinExistence type="predicted"/>
<gene>
    <name evidence="1" type="ORF">MQE36_09205</name>
</gene>
<evidence type="ECO:0000313" key="2">
    <source>
        <dbReference type="Proteomes" id="UP000829476"/>
    </source>
</evidence>
<dbReference type="InterPro" id="IPR021314">
    <property type="entry name" value="DUF2911"/>
</dbReference>
<reference evidence="1 2" key="1">
    <citation type="journal article" date="2018" name="Int. J. Syst. Evol. Microbiol.">
        <title>Zhouia spongiae sp. nov., isolated from a marine sponge.</title>
        <authorList>
            <person name="Zhuang L."/>
            <person name="Lin B."/>
            <person name="Qin F."/>
            <person name="Luo L."/>
        </authorList>
    </citation>
    <scope>NUCLEOTIDE SEQUENCE [LARGE SCALE GENOMIC DNA]</scope>
    <source>
        <strain evidence="1 2">HN-Y44</strain>
    </source>
</reference>
<sequence length="180" mass="20320">MKKLIFVLTLATTFLAFNDTNAQKFSGIDKSVADIAYYKTDRNAPPSIKVIYSRPLKKGRAVFGSLVPYDKVWRTGANEATEIRLYQDMMFGDKEIKAGTYTLFTIPGSSEWTIILNSDTDVWGAYSYKEENDVVRIKVPVSSGNESLEAFSIAFKQDSEEKIDMVLGWDTTRVKIPFTL</sequence>
<dbReference type="EMBL" id="CP094326">
    <property type="protein sequence ID" value="UNY97274.1"/>
    <property type="molecule type" value="Genomic_DNA"/>
</dbReference>